<dbReference type="EMBL" id="BSEO01000001">
    <property type="protein sequence ID" value="GLJ78540.1"/>
    <property type="molecule type" value="Genomic_DNA"/>
</dbReference>
<dbReference type="Proteomes" id="UP001142317">
    <property type="component" value="Unassembled WGS sequence"/>
</dbReference>
<dbReference type="PANTHER" id="PTHR30055:SF223">
    <property type="entry name" value="HTH-TYPE TRANSCRIPTIONAL REGULATOR UIDR"/>
    <property type="match status" value="1"/>
</dbReference>
<dbReference type="PROSITE" id="PS50977">
    <property type="entry name" value="HTH_TETR_2"/>
    <property type="match status" value="1"/>
</dbReference>
<evidence type="ECO:0000256" key="1">
    <source>
        <dbReference type="ARBA" id="ARBA00023125"/>
    </source>
</evidence>
<dbReference type="InterPro" id="IPR001647">
    <property type="entry name" value="HTH_TetR"/>
</dbReference>
<dbReference type="RefSeq" id="WP_210005679.1">
    <property type="nucleotide sequence ID" value="NZ_BSEO01000001.1"/>
</dbReference>
<dbReference type="AlphaFoldDB" id="A0A9W6M215"/>
<evidence type="ECO:0000313" key="5">
    <source>
        <dbReference type="Proteomes" id="UP001142317"/>
    </source>
</evidence>
<sequence>MNEAMQRRRMPRSERRAQLLAVARELIRDAGTDEFTLGRLAERAGVTKPVVYDHFGDRAGALAELYRAFEEQQRSTLIAALADTDPDLEGVSRAVAGAYIDCSLAEGRELADVVSALDGSVTLGEVRREAEAAYLALCHEALAKCGARLDGAGAQALVGAGDSLSRAALDGRISAASAHDALTRVLRALTDPTPTRPEAS</sequence>
<dbReference type="GO" id="GO:0000976">
    <property type="term" value="F:transcription cis-regulatory region binding"/>
    <property type="evidence" value="ECO:0007669"/>
    <property type="project" value="TreeGrafter"/>
</dbReference>
<dbReference type="Pfam" id="PF00440">
    <property type="entry name" value="TetR_N"/>
    <property type="match status" value="1"/>
</dbReference>
<protein>
    <submittedName>
        <fullName evidence="4">TetR family transcriptional regulator</fullName>
    </submittedName>
</protein>
<dbReference type="InterPro" id="IPR009057">
    <property type="entry name" value="Homeodomain-like_sf"/>
</dbReference>
<evidence type="ECO:0000256" key="2">
    <source>
        <dbReference type="PROSITE-ProRule" id="PRU00335"/>
    </source>
</evidence>
<evidence type="ECO:0000313" key="4">
    <source>
        <dbReference type="EMBL" id="GLJ78540.1"/>
    </source>
</evidence>
<dbReference type="GO" id="GO:0003700">
    <property type="term" value="F:DNA-binding transcription factor activity"/>
    <property type="evidence" value="ECO:0007669"/>
    <property type="project" value="TreeGrafter"/>
</dbReference>
<keyword evidence="1 2" id="KW-0238">DNA-binding</keyword>
<comment type="caution">
    <text evidence="4">The sequence shown here is derived from an EMBL/GenBank/DDBJ whole genome shotgun (WGS) entry which is preliminary data.</text>
</comment>
<organism evidence="4 5">
    <name type="scientific">Microbacterium imperiale</name>
    <dbReference type="NCBI Taxonomy" id="33884"/>
    <lineage>
        <taxon>Bacteria</taxon>
        <taxon>Bacillati</taxon>
        <taxon>Actinomycetota</taxon>
        <taxon>Actinomycetes</taxon>
        <taxon>Micrococcales</taxon>
        <taxon>Microbacteriaceae</taxon>
        <taxon>Microbacterium</taxon>
    </lineage>
</organism>
<dbReference type="Gene3D" id="1.10.357.10">
    <property type="entry name" value="Tetracycline Repressor, domain 2"/>
    <property type="match status" value="1"/>
</dbReference>
<dbReference type="PRINTS" id="PR00455">
    <property type="entry name" value="HTHTETR"/>
</dbReference>
<keyword evidence="5" id="KW-1185">Reference proteome</keyword>
<proteinExistence type="predicted"/>
<evidence type="ECO:0000259" key="3">
    <source>
        <dbReference type="PROSITE" id="PS50977"/>
    </source>
</evidence>
<name>A0A9W6M215_9MICO</name>
<feature type="DNA-binding region" description="H-T-H motif" evidence="2">
    <location>
        <begin position="36"/>
        <end position="55"/>
    </location>
</feature>
<accession>A0A9W6M215</accession>
<gene>
    <name evidence="4" type="ORF">GCM10017586_02220</name>
</gene>
<feature type="domain" description="HTH tetR-type" evidence="3">
    <location>
        <begin position="13"/>
        <end position="73"/>
    </location>
</feature>
<dbReference type="SUPFAM" id="SSF46689">
    <property type="entry name" value="Homeodomain-like"/>
    <property type="match status" value="1"/>
</dbReference>
<dbReference type="PANTHER" id="PTHR30055">
    <property type="entry name" value="HTH-TYPE TRANSCRIPTIONAL REGULATOR RUTR"/>
    <property type="match status" value="1"/>
</dbReference>
<reference evidence="4" key="1">
    <citation type="journal article" date="2014" name="Int. J. Syst. Evol. Microbiol.">
        <title>Complete genome sequence of Corynebacterium casei LMG S-19264T (=DSM 44701T), isolated from a smear-ripened cheese.</title>
        <authorList>
            <consortium name="US DOE Joint Genome Institute (JGI-PGF)"/>
            <person name="Walter F."/>
            <person name="Albersmeier A."/>
            <person name="Kalinowski J."/>
            <person name="Ruckert C."/>
        </authorList>
    </citation>
    <scope>NUCLEOTIDE SEQUENCE</scope>
    <source>
        <strain evidence="4">VKM Ac-1447</strain>
    </source>
</reference>
<dbReference type="InterPro" id="IPR050109">
    <property type="entry name" value="HTH-type_TetR-like_transc_reg"/>
</dbReference>
<reference evidence="4" key="2">
    <citation type="submission" date="2023-01" db="EMBL/GenBank/DDBJ databases">
        <authorList>
            <person name="Sun Q."/>
            <person name="Evtushenko L."/>
        </authorList>
    </citation>
    <scope>NUCLEOTIDE SEQUENCE</scope>
    <source>
        <strain evidence="4">VKM Ac-1447</strain>
    </source>
</reference>